<dbReference type="PROSITE" id="PS51257">
    <property type="entry name" value="PROKAR_LIPOPROTEIN"/>
    <property type="match status" value="1"/>
</dbReference>
<dbReference type="InterPro" id="IPR029052">
    <property type="entry name" value="Metallo-depent_PP-like"/>
</dbReference>
<feature type="chain" id="PRO_5011621107" evidence="2">
    <location>
        <begin position="29"/>
        <end position="1170"/>
    </location>
</feature>
<dbReference type="Pfam" id="PF00149">
    <property type="entry name" value="Metallophos"/>
    <property type="match status" value="1"/>
</dbReference>
<feature type="domain" description="Phosphodiester glycosidase" evidence="4">
    <location>
        <begin position="229"/>
        <end position="397"/>
    </location>
</feature>
<dbReference type="STRING" id="686624.SAMN04488242_1512"/>
<dbReference type="Gene3D" id="3.60.21.10">
    <property type="match status" value="1"/>
</dbReference>
<proteinExistence type="predicted"/>
<evidence type="ECO:0000313" key="6">
    <source>
        <dbReference type="Proteomes" id="UP000199475"/>
    </source>
</evidence>
<evidence type="ECO:0000256" key="2">
    <source>
        <dbReference type="SAM" id="SignalP"/>
    </source>
</evidence>
<dbReference type="GO" id="GO:0016787">
    <property type="term" value="F:hydrolase activity"/>
    <property type="evidence" value="ECO:0007669"/>
    <property type="project" value="InterPro"/>
</dbReference>
<gene>
    <name evidence="5" type="ORF">SAMN04488242_1512</name>
</gene>
<reference evidence="5 6" key="1">
    <citation type="submission" date="2016-10" db="EMBL/GenBank/DDBJ databases">
        <authorList>
            <person name="de Groot N.N."/>
        </authorList>
    </citation>
    <scope>NUCLEOTIDE SEQUENCE [LARGE SCALE GENOMIC DNA]</scope>
    <source>
        <strain evidence="5 6">CGMCC 1.9159</strain>
    </source>
</reference>
<protein>
    <submittedName>
        <fullName evidence="5">Calcineurin-like phosphoesterase</fullName>
    </submittedName>
</protein>
<evidence type="ECO:0000313" key="5">
    <source>
        <dbReference type="EMBL" id="SDL41962.1"/>
    </source>
</evidence>
<dbReference type="InterPro" id="IPR018711">
    <property type="entry name" value="NAGPA"/>
</dbReference>
<dbReference type="EMBL" id="FNGP01000002">
    <property type="protein sequence ID" value="SDL41962.1"/>
    <property type="molecule type" value="Genomic_DNA"/>
</dbReference>
<dbReference type="Pfam" id="PF09992">
    <property type="entry name" value="NAGPA"/>
    <property type="match status" value="1"/>
</dbReference>
<accession>A0A1G9JX46</accession>
<evidence type="ECO:0000259" key="4">
    <source>
        <dbReference type="Pfam" id="PF09992"/>
    </source>
</evidence>
<dbReference type="InterPro" id="IPR004843">
    <property type="entry name" value="Calcineurin-like_PHP"/>
</dbReference>
<evidence type="ECO:0000256" key="1">
    <source>
        <dbReference type="SAM" id="MobiDB-lite"/>
    </source>
</evidence>
<keyword evidence="6" id="KW-1185">Reference proteome</keyword>
<feature type="domain" description="Calcineurin-like phosphoesterase" evidence="3">
    <location>
        <begin position="799"/>
        <end position="943"/>
    </location>
</feature>
<evidence type="ECO:0000259" key="3">
    <source>
        <dbReference type="Pfam" id="PF00149"/>
    </source>
</evidence>
<feature type="signal peptide" evidence="2">
    <location>
        <begin position="1"/>
        <end position="28"/>
    </location>
</feature>
<sequence>MSLVRNRSLAVAAAAAMACTWLLPTAHAAPPQPSTAELAIPDEALAPSGTILAERSDATVAPGIHYTSFSRYAPNGWLRGDIMTLDLTEEAVTLDYVDTGKVAATATLTDQLEGAGAIAGVNGEGFDINDTGAAHGVGVKQAGDIVKGYGEGTTHRRGPSAVIGSDGLAEVAQLFLDASATDGEHTVAVDYLNTPNVSGSAVALFTPEWGDVAVQRTLNNPAATWQVLVRDGVVVSSAATIDAAGLAVGEQVLVGIGTKAAELARFTVGETITLDYEMRGSDDIAAAINGFFPVVIDGEIVTRNTTDLHPRTVLAVGDDGERMALMTVDGRQTASRGMTEVETAQFFLDLGYDDVLNLDGGGSSQLNARIAGDDEMTIRSNPSDGGERHTANSLGVFVAEGSNRVVGYKVAAANSDAPADADVSDDFVVMEGLTRELGAQAFNEVYAPVPSKPRWSEANGNITIDAATSGAETATVTGVEAGTTDVVVSRGHVQHEQPLVVIGAPVRLSSSTQQVSLPTQEQTGTFQVLGHDARGFSTWVEPADVELEYDAEQVEITAEGDRFRVKPLVESGAVVVTARVAGEETQLAVTIGLAREVVDELDTGEGWTAVRYPSAVPVPTFETAPGAGPDGRDALAFNYSMTGTTATRAAYLQYPERIDLTGTPQRMGLWVHGDGSGVWLRGNIYQAGATSPSTINFAYVTWTGWRYVEADIPAGLNMPLEFFRFYAVETNPAKQYSGRLMFQDLTLRAAPEVPALEVEAERNPAIVTGEALPEDWWQFAVVADAQFTADAPDSPVVEAARRSLREIVAREPEFIVVNGDWVDRGFPEDIALAKRVLEEEIPDDIPYFYVPGNHEMAGPGNLDAWTDEFGDPWYTLDHNGTRIIVRATPGYNYRSGGFDQLLDLKYQLADAAANDDIDNVIVFQHHPLTEKSATGGSTITDPYEKALVEEWFTEFHAATGKGVALHAAGTGTFEAAMFDGVHQFTNGNAGKGPNGSPDAGGFTGWSMVAVDPTPQEQWINVAYVPHADALEVSALEALQTGEAGAVSATVVQDGRRVPVAYPVSATFEVSDGAAYDHATGEFTAYRAGTHTLSVTVNDVTETVTIEVTGDDVAQPAEEPSVAPEPTVAPWQSKGKPELRPVGPNVGRGKGNAEVNVIDNDLFAIDGLPGA</sequence>
<dbReference type="PANTHER" id="PTHR43143">
    <property type="entry name" value="METALLOPHOSPHOESTERASE, CALCINEURIN SUPERFAMILY"/>
    <property type="match status" value="1"/>
</dbReference>
<dbReference type="Proteomes" id="UP000199475">
    <property type="component" value="Unassembled WGS sequence"/>
</dbReference>
<dbReference type="InterPro" id="IPR051918">
    <property type="entry name" value="STPP_CPPED1"/>
</dbReference>
<dbReference type="OrthoDB" id="9809781at2"/>
<dbReference type="PANTHER" id="PTHR43143:SF1">
    <property type="entry name" value="SERINE_THREONINE-PROTEIN PHOSPHATASE CPPED1"/>
    <property type="match status" value="1"/>
</dbReference>
<keyword evidence="2" id="KW-0732">Signal</keyword>
<dbReference type="RefSeq" id="WP_093250547.1">
    <property type="nucleotide sequence ID" value="NZ_FNGP01000002.1"/>
</dbReference>
<dbReference type="SUPFAM" id="SSF56300">
    <property type="entry name" value="Metallo-dependent phosphatases"/>
    <property type="match status" value="1"/>
</dbReference>
<feature type="region of interest" description="Disordered" evidence="1">
    <location>
        <begin position="1114"/>
        <end position="1151"/>
    </location>
</feature>
<name>A0A1G9JX46_9ACTN</name>
<dbReference type="AlphaFoldDB" id="A0A1G9JX46"/>
<organism evidence="5 6">
    <name type="scientific">Tessaracoccus oleiagri</name>
    <dbReference type="NCBI Taxonomy" id="686624"/>
    <lineage>
        <taxon>Bacteria</taxon>
        <taxon>Bacillati</taxon>
        <taxon>Actinomycetota</taxon>
        <taxon>Actinomycetes</taxon>
        <taxon>Propionibacteriales</taxon>
        <taxon>Propionibacteriaceae</taxon>
        <taxon>Tessaracoccus</taxon>
    </lineage>
</organism>